<dbReference type="Pfam" id="PF19950">
    <property type="entry name" value="DUF6412"/>
    <property type="match status" value="1"/>
</dbReference>
<protein>
    <submittedName>
        <fullName evidence="3">Uncharacterized protein</fullName>
    </submittedName>
</protein>
<organism evidence="3 4">
    <name type="scientific">Nocardiopsis rhodophaea</name>
    <dbReference type="NCBI Taxonomy" id="280238"/>
    <lineage>
        <taxon>Bacteria</taxon>
        <taxon>Bacillati</taxon>
        <taxon>Actinomycetota</taxon>
        <taxon>Actinomycetes</taxon>
        <taxon>Streptosporangiales</taxon>
        <taxon>Nocardiopsidaceae</taxon>
        <taxon>Nocardiopsis</taxon>
    </lineage>
</organism>
<name>A0ABP5EEA5_9ACTN</name>
<reference evidence="4" key="1">
    <citation type="journal article" date="2019" name="Int. J. Syst. Evol. Microbiol.">
        <title>The Global Catalogue of Microorganisms (GCM) 10K type strain sequencing project: providing services to taxonomists for standard genome sequencing and annotation.</title>
        <authorList>
            <consortium name="The Broad Institute Genomics Platform"/>
            <consortium name="The Broad Institute Genome Sequencing Center for Infectious Disease"/>
            <person name="Wu L."/>
            <person name="Ma J."/>
        </authorList>
    </citation>
    <scope>NUCLEOTIDE SEQUENCE [LARGE SCALE GENOMIC DNA]</scope>
    <source>
        <strain evidence="4">JCM 15313</strain>
    </source>
</reference>
<accession>A0ABP5EEA5</accession>
<dbReference type="InterPro" id="IPR045635">
    <property type="entry name" value="DUF6412"/>
</dbReference>
<dbReference type="Proteomes" id="UP001501585">
    <property type="component" value="Unassembled WGS sequence"/>
</dbReference>
<comment type="caution">
    <text evidence="3">The sequence shown here is derived from an EMBL/GenBank/DDBJ whole genome shotgun (WGS) entry which is preliminary data.</text>
</comment>
<keyword evidence="4" id="KW-1185">Reference proteome</keyword>
<keyword evidence="2" id="KW-1133">Transmembrane helix</keyword>
<dbReference type="EMBL" id="BAAAPC010000008">
    <property type="protein sequence ID" value="GAA1995853.1"/>
    <property type="molecule type" value="Genomic_DNA"/>
</dbReference>
<feature type="region of interest" description="Disordered" evidence="1">
    <location>
        <begin position="73"/>
        <end position="101"/>
    </location>
</feature>
<evidence type="ECO:0000256" key="1">
    <source>
        <dbReference type="SAM" id="MobiDB-lite"/>
    </source>
</evidence>
<sequence>MASVYALFHVLFAGFDELWSLVPTAAPAGALAVLALVAVGAALSWISVRGLRAWPPFDDGEVDRSRAMLWRSQRLTPPPLRDPDAPGKPRPRAPGAVRVAV</sequence>
<evidence type="ECO:0000313" key="4">
    <source>
        <dbReference type="Proteomes" id="UP001501585"/>
    </source>
</evidence>
<keyword evidence="2" id="KW-0472">Membrane</keyword>
<evidence type="ECO:0000313" key="3">
    <source>
        <dbReference type="EMBL" id="GAA1995853.1"/>
    </source>
</evidence>
<feature type="transmembrane region" description="Helical" evidence="2">
    <location>
        <begin position="30"/>
        <end position="48"/>
    </location>
</feature>
<gene>
    <name evidence="3" type="ORF">GCM10009799_22920</name>
</gene>
<keyword evidence="2" id="KW-0812">Transmembrane</keyword>
<evidence type="ECO:0000256" key="2">
    <source>
        <dbReference type="SAM" id="Phobius"/>
    </source>
</evidence>
<dbReference type="RefSeq" id="WP_344107707.1">
    <property type="nucleotide sequence ID" value="NZ_BAAAPC010000008.1"/>
</dbReference>
<proteinExistence type="predicted"/>